<feature type="transmembrane region" description="Helical" evidence="1">
    <location>
        <begin position="78"/>
        <end position="97"/>
    </location>
</feature>
<keyword evidence="1" id="KW-1133">Transmembrane helix</keyword>
<evidence type="ECO:0000313" key="3">
    <source>
        <dbReference type="Proteomes" id="UP000216151"/>
    </source>
</evidence>
<evidence type="ECO:0000313" key="2">
    <source>
        <dbReference type="EMBL" id="PAK77883.1"/>
    </source>
</evidence>
<gene>
    <name evidence="2" type="ORF">B8X00_08595</name>
</gene>
<feature type="transmembrane region" description="Helical" evidence="1">
    <location>
        <begin position="52"/>
        <end position="71"/>
    </location>
</feature>
<organism evidence="2 3">
    <name type="scientific">Acetobacter fabarum</name>
    <dbReference type="NCBI Taxonomy" id="483199"/>
    <lineage>
        <taxon>Bacteria</taxon>
        <taxon>Pseudomonadati</taxon>
        <taxon>Pseudomonadota</taxon>
        <taxon>Alphaproteobacteria</taxon>
        <taxon>Acetobacterales</taxon>
        <taxon>Acetobacteraceae</taxon>
        <taxon>Acetobacter</taxon>
    </lineage>
</organism>
<dbReference type="Proteomes" id="UP000216151">
    <property type="component" value="Unassembled WGS sequence"/>
</dbReference>
<name>A0A269XX52_9PROT</name>
<keyword evidence="1" id="KW-0472">Membrane</keyword>
<keyword evidence="3" id="KW-1185">Reference proteome</keyword>
<sequence length="234" mass="25712">MLSADIMSELTQTRIIAKPTWLERHTAFRRGAGAMLVSLSILLGHIPYTPYAAIPVSVISLLMQCMAFALLSLHLKTSAVMAICLVPLAVHWPHQVTVADGCVLYAASLGMMLFVFGRSLLPSQQPLVAVMASRVHGPLRADIARYTHALTVFWTMFFAAALTTPPLLFWFGPAGIWQWPLSGGTFAMALLFMVMEAGVRRLVIRNFQHVSLRTTITAFRNTHASPMQTTTSDA</sequence>
<feature type="transmembrane region" description="Helical" evidence="1">
    <location>
        <begin position="149"/>
        <end position="171"/>
    </location>
</feature>
<reference evidence="2 3" key="1">
    <citation type="submission" date="2017-04" db="EMBL/GenBank/DDBJ databases">
        <title>Kefir bacterial isolates.</title>
        <authorList>
            <person name="Kim Y."/>
            <person name="Blasche S."/>
            <person name="Patil K.R."/>
        </authorList>
    </citation>
    <scope>NUCLEOTIDE SEQUENCE [LARGE SCALE GENOMIC DNA]</scope>
    <source>
        <strain evidence="2 3">KR</strain>
    </source>
</reference>
<keyword evidence="1" id="KW-0812">Transmembrane</keyword>
<feature type="transmembrane region" description="Helical" evidence="1">
    <location>
        <begin position="103"/>
        <end position="121"/>
    </location>
</feature>
<comment type="caution">
    <text evidence="2">The sequence shown here is derived from an EMBL/GenBank/DDBJ whole genome shotgun (WGS) entry which is preliminary data.</text>
</comment>
<evidence type="ECO:0000256" key="1">
    <source>
        <dbReference type="SAM" id="Phobius"/>
    </source>
</evidence>
<proteinExistence type="predicted"/>
<accession>A0A269XX52</accession>
<dbReference type="EMBL" id="NCXK01000010">
    <property type="protein sequence ID" value="PAK77883.1"/>
    <property type="molecule type" value="Genomic_DNA"/>
</dbReference>
<protein>
    <submittedName>
        <fullName evidence="2">Uncharacterized protein</fullName>
    </submittedName>
</protein>
<dbReference type="AlphaFoldDB" id="A0A269XX52"/>
<feature type="transmembrane region" description="Helical" evidence="1">
    <location>
        <begin position="177"/>
        <end position="195"/>
    </location>
</feature>